<evidence type="ECO:0000313" key="2">
    <source>
        <dbReference type="EMBL" id="QKJ20299.1"/>
    </source>
</evidence>
<dbReference type="AlphaFoldDB" id="A0A7D4Q947"/>
<evidence type="ECO:0000313" key="3">
    <source>
        <dbReference type="Proteomes" id="UP000502498"/>
    </source>
</evidence>
<reference evidence="2 3" key="1">
    <citation type="submission" date="2020-05" db="EMBL/GenBank/DDBJ databases">
        <title>Strain PA2F3 complete genome.</title>
        <authorList>
            <person name="Kim Y.-S."/>
            <person name="Kim S.-J."/>
            <person name="Jung H.-k."/>
            <person name="Kim S.-E."/>
            <person name="Kim K.-H."/>
        </authorList>
    </citation>
    <scope>NUCLEOTIDE SEQUENCE [LARGE SCALE GENOMIC DNA]</scope>
    <source>
        <strain evidence="2 3">PA2F3</strain>
    </source>
</reference>
<feature type="transmembrane region" description="Helical" evidence="1">
    <location>
        <begin position="218"/>
        <end position="239"/>
    </location>
</feature>
<keyword evidence="1" id="KW-1133">Transmembrane helix</keyword>
<gene>
    <name evidence="2" type="ORF">HQM25_13645</name>
</gene>
<accession>A0A7D4Q947</accession>
<keyword evidence="1" id="KW-0812">Transmembrane</keyword>
<feature type="transmembrane region" description="Helical" evidence="1">
    <location>
        <begin position="21"/>
        <end position="41"/>
    </location>
</feature>
<proteinExistence type="predicted"/>
<dbReference type="EMBL" id="CP054038">
    <property type="protein sequence ID" value="QKJ20299.1"/>
    <property type="molecule type" value="Genomic_DNA"/>
</dbReference>
<organism evidence="2 3">
    <name type="scientific">Microbacterium hominis</name>
    <dbReference type="NCBI Taxonomy" id="162426"/>
    <lineage>
        <taxon>Bacteria</taxon>
        <taxon>Bacillati</taxon>
        <taxon>Actinomycetota</taxon>
        <taxon>Actinomycetes</taxon>
        <taxon>Micrococcales</taxon>
        <taxon>Microbacteriaceae</taxon>
        <taxon>Microbacterium</taxon>
    </lineage>
</organism>
<dbReference type="RefSeq" id="WP_172990734.1">
    <property type="nucleotide sequence ID" value="NZ_CP054038.1"/>
</dbReference>
<feature type="transmembrane region" description="Helical" evidence="1">
    <location>
        <begin position="158"/>
        <end position="176"/>
    </location>
</feature>
<evidence type="ECO:0000256" key="1">
    <source>
        <dbReference type="SAM" id="Phobius"/>
    </source>
</evidence>
<dbReference type="Proteomes" id="UP000502498">
    <property type="component" value="Chromosome"/>
</dbReference>
<feature type="transmembrane region" description="Helical" evidence="1">
    <location>
        <begin position="245"/>
        <end position="266"/>
    </location>
</feature>
<name>A0A7D4Q947_9MICO</name>
<feature type="transmembrane region" description="Helical" evidence="1">
    <location>
        <begin position="83"/>
        <end position="107"/>
    </location>
</feature>
<sequence length="280" mass="28812">MTAAVLSTTAERTYRYLRLGLAATVVVIVVAIVVASAQVGVLPSVSHYYYSPARDAFVGALVAASLALFALSGRGPQRALLDAAALFAPLIAVVPATVVAGQVPGVGDGCDSPCLPGTTGVDADTSVAVYLVVSVLILAAGVAVLVRSRDLDRRGLTGSLLAATAIVAAIGLWWALDRASFHLYAHVVVTTAFFALFAAAPLVLAISPGQSASRGLRIGYLVVAGLLVVTGIVYLVVTVSGVSTTIPVVLVCELVALALFLMFWVLQTVQNWSDPDPTLI</sequence>
<protein>
    <recommendedName>
        <fullName evidence="4">DUF998 domain-containing protein</fullName>
    </recommendedName>
</protein>
<keyword evidence="1" id="KW-0472">Membrane</keyword>
<evidence type="ECO:0008006" key="4">
    <source>
        <dbReference type="Google" id="ProtNLM"/>
    </source>
</evidence>
<feature type="transmembrane region" description="Helical" evidence="1">
    <location>
        <begin position="53"/>
        <end position="71"/>
    </location>
</feature>
<feature type="transmembrane region" description="Helical" evidence="1">
    <location>
        <begin position="182"/>
        <end position="206"/>
    </location>
</feature>
<feature type="transmembrane region" description="Helical" evidence="1">
    <location>
        <begin position="127"/>
        <end position="146"/>
    </location>
</feature>